<evidence type="ECO:0000313" key="1">
    <source>
        <dbReference type="EMBL" id="GEK82823.1"/>
    </source>
</evidence>
<comment type="caution">
    <text evidence="1">The sequence shown here is derived from an EMBL/GenBank/DDBJ whole genome shotgun (WGS) entry which is preliminary data.</text>
</comment>
<organism evidence="1 2">
    <name type="scientific">Frigoribacterium faeni</name>
    <dbReference type="NCBI Taxonomy" id="145483"/>
    <lineage>
        <taxon>Bacteria</taxon>
        <taxon>Bacillati</taxon>
        <taxon>Actinomycetota</taxon>
        <taxon>Actinomycetes</taxon>
        <taxon>Micrococcales</taxon>
        <taxon>Microbacteriaceae</taxon>
        <taxon>Frigoribacterium</taxon>
    </lineage>
</organism>
<accession>A0ABQ0UMV8</accession>
<proteinExistence type="predicted"/>
<gene>
    <name evidence="1" type="ORF">FFA01_11320</name>
</gene>
<dbReference type="EMBL" id="BJUV01000008">
    <property type="protein sequence ID" value="GEK82823.1"/>
    <property type="molecule type" value="Genomic_DNA"/>
</dbReference>
<dbReference type="InterPro" id="IPR021456">
    <property type="entry name" value="DUF3107"/>
</dbReference>
<evidence type="ECO:0000313" key="2">
    <source>
        <dbReference type="Proteomes" id="UP000321154"/>
    </source>
</evidence>
<dbReference type="GO" id="GO:0005524">
    <property type="term" value="F:ATP binding"/>
    <property type="evidence" value="ECO:0007669"/>
    <property type="project" value="UniProtKB-KW"/>
</dbReference>
<keyword evidence="1" id="KW-0547">Nucleotide-binding</keyword>
<keyword evidence="1" id="KW-0067">ATP-binding</keyword>
<dbReference type="Proteomes" id="UP000321154">
    <property type="component" value="Unassembled WGS sequence"/>
</dbReference>
<sequence>MNAAARLDLVGYRDLVDIRIGIANSPREISFETSQSAAEVEKVVADALDGGKSYVTLADSKGKTYLVPTASLAYIEVGSEESRRVGFVG</sequence>
<keyword evidence="2" id="KW-1185">Reference proteome</keyword>
<reference evidence="1 2" key="1">
    <citation type="submission" date="2019-07" db="EMBL/GenBank/DDBJ databases">
        <title>Whole genome shotgun sequence of Frigoribacterium faeni NBRC 103066.</title>
        <authorList>
            <person name="Hosoyama A."/>
            <person name="Uohara A."/>
            <person name="Ohji S."/>
            <person name="Ichikawa N."/>
        </authorList>
    </citation>
    <scope>NUCLEOTIDE SEQUENCE [LARGE SCALE GENOMIC DNA]</scope>
    <source>
        <strain evidence="1 2">NBRC 103066</strain>
    </source>
</reference>
<name>A0ABQ0UMV8_9MICO</name>
<protein>
    <submittedName>
        <fullName evidence="1">ATP-binding protein</fullName>
    </submittedName>
</protein>
<dbReference type="Pfam" id="PF11305">
    <property type="entry name" value="DUF3107"/>
    <property type="match status" value="1"/>
</dbReference>